<evidence type="ECO:0008006" key="3">
    <source>
        <dbReference type="Google" id="ProtNLM"/>
    </source>
</evidence>
<gene>
    <name evidence="1" type="ORF">FH603_1843</name>
</gene>
<accession>A0ABR6W4E4</accession>
<dbReference type="Proteomes" id="UP000700732">
    <property type="component" value="Unassembled WGS sequence"/>
</dbReference>
<protein>
    <recommendedName>
        <fullName evidence="3">Lipocalin-like domain-containing protein</fullName>
    </recommendedName>
</protein>
<sequence length="136" mass="15776">MKRCVFFILLTTIILGSCQKDGPVGPPDLLYKRWHLTQTRTLDSNVWQSTDTDAYYTVEYQSDGTLVYQRNSVMTQANCCAPTTFNRQRETINYREWKFCSNAYCATTKLVTINQLTETVLELNDGYRISQYEAAR</sequence>
<evidence type="ECO:0000313" key="2">
    <source>
        <dbReference type="Proteomes" id="UP000700732"/>
    </source>
</evidence>
<evidence type="ECO:0000313" key="1">
    <source>
        <dbReference type="EMBL" id="MBC3791342.1"/>
    </source>
</evidence>
<dbReference type="RefSeq" id="WP_186750030.1">
    <property type="nucleotide sequence ID" value="NZ_VFIC01000021.1"/>
</dbReference>
<dbReference type="EMBL" id="VFIA01000009">
    <property type="protein sequence ID" value="MBC3791342.1"/>
    <property type="molecule type" value="Genomic_DNA"/>
</dbReference>
<proteinExistence type="predicted"/>
<organism evidence="1 2">
    <name type="scientific">Spirosoma utsteinense</name>
    <dbReference type="NCBI Taxonomy" id="2585773"/>
    <lineage>
        <taxon>Bacteria</taxon>
        <taxon>Pseudomonadati</taxon>
        <taxon>Bacteroidota</taxon>
        <taxon>Cytophagia</taxon>
        <taxon>Cytophagales</taxon>
        <taxon>Cytophagaceae</taxon>
        <taxon>Spirosoma</taxon>
    </lineage>
</organism>
<comment type="caution">
    <text evidence="1">The sequence shown here is derived from an EMBL/GenBank/DDBJ whole genome shotgun (WGS) entry which is preliminary data.</text>
</comment>
<dbReference type="PROSITE" id="PS51257">
    <property type="entry name" value="PROKAR_LIPOPROTEIN"/>
    <property type="match status" value="1"/>
</dbReference>
<keyword evidence="2" id="KW-1185">Reference proteome</keyword>
<reference evidence="1 2" key="1">
    <citation type="submission" date="2019-06" db="EMBL/GenBank/DDBJ databases">
        <title>Spirosoma utsteinense sp. nov. isolated from Antarctic ice-free soils.</title>
        <authorList>
            <person name="Tahon G."/>
        </authorList>
    </citation>
    <scope>NUCLEOTIDE SEQUENCE [LARGE SCALE GENOMIC DNA]</scope>
    <source>
        <strain evidence="1 2">LMG 31447</strain>
    </source>
</reference>
<name>A0ABR6W4E4_9BACT</name>